<reference evidence="4 5" key="1">
    <citation type="submission" date="2024-09" db="EMBL/GenBank/DDBJ databases">
        <authorList>
            <person name="Sun Q."/>
            <person name="Mori K."/>
        </authorList>
    </citation>
    <scope>NUCLEOTIDE SEQUENCE [LARGE SCALE GENOMIC DNA]</scope>
    <source>
        <strain evidence="4 5">CCM 7765</strain>
    </source>
</reference>
<proteinExistence type="predicted"/>
<dbReference type="PROSITE" id="PS50294">
    <property type="entry name" value="WD_REPEATS_REGION"/>
    <property type="match status" value="4"/>
</dbReference>
<sequence>MNRIEVNKKYTLSGHQNPIFAVETGSTPSMLFTAGNDKGVVEWDLDVGKFKRILLPVKSSVYALHYLPAGKLLAIGERSGLVTIVDVEKHLVVARLQHHEKPIFGIQAFLTKPELIVSSEDGTVSVWDTVNFKLLYHFNVSAETVRCIALNRTEDTIAFGAKDSKIRLFHARDYLQFQEINEHSAAITALTFSPDGNFLLTGGRDAQLNVFETKDFLLNRNITAHMFSIYGIAYHPSFPLFTTASRDKSIKIWRATDYSLMKNISLEKGYETHRLSINNITWINDHTFASVSDDKMVLIWNTELI</sequence>
<feature type="repeat" description="WD" evidence="3">
    <location>
        <begin position="96"/>
        <end position="128"/>
    </location>
</feature>
<dbReference type="Pfam" id="PF00400">
    <property type="entry name" value="WD40"/>
    <property type="match status" value="5"/>
</dbReference>
<feature type="repeat" description="WD" evidence="3">
    <location>
        <begin position="12"/>
        <end position="53"/>
    </location>
</feature>
<dbReference type="EMBL" id="JBHLWO010000002">
    <property type="protein sequence ID" value="MFC0320940.1"/>
    <property type="molecule type" value="Genomic_DNA"/>
</dbReference>
<evidence type="ECO:0000256" key="3">
    <source>
        <dbReference type="PROSITE-ProRule" id="PRU00221"/>
    </source>
</evidence>
<accession>A0ABV6HPY2</accession>
<keyword evidence="2" id="KW-0677">Repeat</keyword>
<protein>
    <submittedName>
        <fullName evidence="4">WD40 repeat domain-containing protein</fullName>
    </submittedName>
</protein>
<dbReference type="RefSeq" id="WP_130856493.1">
    <property type="nucleotide sequence ID" value="NZ_JBHLWO010000002.1"/>
</dbReference>
<dbReference type="SUPFAM" id="SSF50978">
    <property type="entry name" value="WD40 repeat-like"/>
    <property type="match status" value="1"/>
</dbReference>
<feature type="repeat" description="WD" evidence="3">
    <location>
        <begin position="180"/>
        <end position="212"/>
    </location>
</feature>
<dbReference type="PRINTS" id="PR00320">
    <property type="entry name" value="GPROTEINBRPT"/>
</dbReference>
<dbReference type="InterPro" id="IPR036322">
    <property type="entry name" value="WD40_repeat_dom_sf"/>
</dbReference>
<organism evidence="4 5">
    <name type="scientific">Olivibacter oleidegradans</name>
    <dbReference type="NCBI Taxonomy" id="760123"/>
    <lineage>
        <taxon>Bacteria</taxon>
        <taxon>Pseudomonadati</taxon>
        <taxon>Bacteroidota</taxon>
        <taxon>Sphingobacteriia</taxon>
        <taxon>Sphingobacteriales</taxon>
        <taxon>Sphingobacteriaceae</taxon>
        <taxon>Olivibacter</taxon>
    </lineage>
</organism>
<evidence type="ECO:0000256" key="2">
    <source>
        <dbReference type="ARBA" id="ARBA00022737"/>
    </source>
</evidence>
<evidence type="ECO:0000313" key="5">
    <source>
        <dbReference type="Proteomes" id="UP001589774"/>
    </source>
</evidence>
<dbReference type="InterPro" id="IPR015943">
    <property type="entry name" value="WD40/YVTN_repeat-like_dom_sf"/>
</dbReference>
<keyword evidence="1 3" id="KW-0853">WD repeat</keyword>
<dbReference type="InterPro" id="IPR020472">
    <property type="entry name" value="WD40_PAC1"/>
</dbReference>
<gene>
    <name evidence="4" type="ORF">ACFFI0_21625</name>
</gene>
<dbReference type="SMART" id="SM00320">
    <property type="entry name" value="WD40"/>
    <property type="match status" value="7"/>
</dbReference>
<dbReference type="PROSITE" id="PS50082">
    <property type="entry name" value="WD_REPEATS_2"/>
    <property type="match status" value="5"/>
</dbReference>
<keyword evidence="5" id="KW-1185">Reference proteome</keyword>
<dbReference type="PANTHER" id="PTHR19848">
    <property type="entry name" value="WD40 REPEAT PROTEIN"/>
    <property type="match status" value="1"/>
</dbReference>
<dbReference type="Proteomes" id="UP001589774">
    <property type="component" value="Unassembled WGS sequence"/>
</dbReference>
<feature type="repeat" description="WD" evidence="3">
    <location>
        <begin position="222"/>
        <end position="263"/>
    </location>
</feature>
<dbReference type="CDD" id="cd00200">
    <property type="entry name" value="WD40"/>
    <property type="match status" value="1"/>
</dbReference>
<evidence type="ECO:0000313" key="4">
    <source>
        <dbReference type="EMBL" id="MFC0320940.1"/>
    </source>
</evidence>
<name>A0ABV6HPY2_9SPHI</name>
<comment type="caution">
    <text evidence="4">The sequence shown here is derived from an EMBL/GenBank/DDBJ whole genome shotgun (WGS) entry which is preliminary data.</text>
</comment>
<dbReference type="PANTHER" id="PTHR19848:SF8">
    <property type="entry name" value="F-BOX AND WD REPEAT DOMAIN CONTAINING 7"/>
    <property type="match status" value="1"/>
</dbReference>
<evidence type="ECO:0000256" key="1">
    <source>
        <dbReference type="ARBA" id="ARBA00022574"/>
    </source>
</evidence>
<dbReference type="InterPro" id="IPR001680">
    <property type="entry name" value="WD40_rpt"/>
</dbReference>
<dbReference type="Gene3D" id="2.130.10.10">
    <property type="entry name" value="YVTN repeat-like/Quinoprotein amine dehydrogenase"/>
    <property type="match status" value="2"/>
</dbReference>
<feature type="repeat" description="WD" evidence="3">
    <location>
        <begin position="270"/>
        <end position="305"/>
    </location>
</feature>